<keyword evidence="9" id="KW-1185">Reference proteome</keyword>
<keyword evidence="7" id="KW-1133">Transmembrane helix</keyword>
<evidence type="ECO:0000256" key="6">
    <source>
        <dbReference type="SAM" id="MobiDB-lite"/>
    </source>
</evidence>
<evidence type="ECO:0008006" key="10">
    <source>
        <dbReference type="Google" id="ProtNLM"/>
    </source>
</evidence>
<feature type="transmembrane region" description="Helical" evidence="7">
    <location>
        <begin position="523"/>
        <end position="542"/>
    </location>
</feature>
<feature type="compositionally biased region" description="Basic and acidic residues" evidence="6">
    <location>
        <begin position="151"/>
        <end position="187"/>
    </location>
</feature>
<feature type="transmembrane region" description="Helical" evidence="7">
    <location>
        <begin position="410"/>
        <end position="428"/>
    </location>
</feature>
<evidence type="ECO:0000256" key="7">
    <source>
        <dbReference type="SAM" id="Phobius"/>
    </source>
</evidence>
<dbReference type="PANTHER" id="PTHR47338:SF29">
    <property type="entry name" value="ZN(2)-C6 FUNGAL-TYPE DOMAIN-CONTAINING PROTEIN"/>
    <property type="match status" value="1"/>
</dbReference>
<feature type="region of interest" description="Disordered" evidence="6">
    <location>
        <begin position="97"/>
        <end position="216"/>
    </location>
</feature>
<reference evidence="8" key="1">
    <citation type="submission" date="2014-09" db="EMBL/GenBank/DDBJ databases">
        <title>Genome sequence of the luminous mushroom Mycena chlorophos for searching fungal bioluminescence genes.</title>
        <authorList>
            <person name="Tanaka Y."/>
            <person name="Kasuga D."/>
            <person name="Oba Y."/>
            <person name="Hase S."/>
            <person name="Sato K."/>
            <person name="Oba Y."/>
            <person name="Sakakibara Y."/>
        </authorList>
    </citation>
    <scope>NUCLEOTIDE SEQUENCE</scope>
</reference>
<feature type="transmembrane region" description="Helical" evidence="7">
    <location>
        <begin position="440"/>
        <end position="458"/>
    </location>
</feature>
<feature type="compositionally biased region" description="Basic and acidic residues" evidence="6">
    <location>
        <begin position="298"/>
        <end position="310"/>
    </location>
</feature>
<feature type="compositionally biased region" description="Low complexity" evidence="6">
    <location>
        <begin position="104"/>
        <end position="127"/>
    </location>
</feature>
<evidence type="ECO:0000313" key="9">
    <source>
        <dbReference type="Proteomes" id="UP000815677"/>
    </source>
</evidence>
<protein>
    <recommendedName>
        <fullName evidence="10">Transcription factor domain-containing protein</fullName>
    </recommendedName>
</protein>
<feature type="region of interest" description="Disordered" evidence="6">
    <location>
        <begin position="277"/>
        <end position="320"/>
    </location>
</feature>
<keyword evidence="7" id="KW-0472">Membrane</keyword>
<keyword evidence="4" id="KW-0804">Transcription</keyword>
<dbReference type="PANTHER" id="PTHR47338">
    <property type="entry name" value="ZN(II)2CYS6 TRANSCRIPTION FACTOR (EUROFUNG)-RELATED"/>
    <property type="match status" value="1"/>
</dbReference>
<feature type="transmembrane region" description="Helical" evidence="7">
    <location>
        <begin position="604"/>
        <end position="625"/>
    </location>
</feature>
<accession>A0ABQ0M0T8</accession>
<comment type="subcellular location">
    <subcellularLocation>
        <location evidence="1">Nucleus</location>
    </subcellularLocation>
</comment>
<keyword evidence="7" id="KW-0812">Transmembrane</keyword>
<feature type="compositionally biased region" description="Basic and acidic residues" evidence="6">
    <location>
        <begin position="203"/>
        <end position="216"/>
    </location>
</feature>
<dbReference type="Proteomes" id="UP000815677">
    <property type="component" value="Unassembled WGS sequence"/>
</dbReference>
<dbReference type="InterPro" id="IPR050815">
    <property type="entry name" value="TF_fung"/>
</dbReference>
<evidence type="ECO:0000256" key="1">
    <source>
        <dbReference type="ARBA" id="ARBA00004123"/>
    </source>
</evidence>
<feature type="region of interest" description="Disordered" evidence="6">
    <location>
        <begin position="1"/>
        <end position="23"/>
    </location>
</feature>
<evidence type="ECO:0000256" key="2">
    <source>
        <dbReference type="ARBA" id="ARBA00022723"/>
    </source>
</evidence>
<sequence length="1285" mass="141355">MATTPERGSDSFTPSRSVYRPRRPPIGAPVSFSTLIVATMDARPRGTLLSSSAGFLFASFGFTLSVLTTIFYLLWPFSSTRVSAEASLPAIRRVHHAHKHKGKSVSPPSLTSTPSTASSSSSSDSSPEQTIRRRPSKQTVARSGSHRARSRSLERAAHNRNASERIGRGRHLRVPEPLDRGVRRRAESTPPTPTPRQWTFSEEQTRAPSPERRSSLHLERTSSMDFTHGHLSFLHLPKKLHRSSSGISSEVDHPLEKRPSQLFAPLLHHKRKSIEHKRSSIVVADEDETASGSSPEAQTEHHRTSSDHGHGLHLPPVPKRSQTLRTRPYEAPYFFPAPGTVQAEEYVPPRPKPKRSGTLPLRKQTSEALAAGPTFTMSTSSEVVFTVLATNFSTFWLGAAAEIVSTFTEFLFYGIFVVLAGFAMSLLLGRHATGQERSNILVAGMAVMILLATLQMGFRLGGAYTASEELYVEVAQGPGSAVNSVHARNVLWNFLEDISLVTNELVTDGVLIYRCFLIWGRNFYVIIAPSLMLLLTVILSYLSAVQGDYPQPGGPTVNLDIGFGLGLLTNLVLVGLTAGRILYTRKRAKQLGIPADVVRRYNNATAMILESGALISVWTIIYTILRSINVDPTIWRAFRGGLPQLLNIVPTLIIVRVGLGHAISERTVNSSNGTMCLRDRDIEGRLDSNALFEQSPGSKETDVPVPIPANPLIAVVTPLTHSSEVGKRQVGFDQPRSVDVKLLRRAFGWPSGMESYRRIVERMSRQPLPQSGMLPLPTSQNKMRRTTASLRALPAVELLEEDITRIQSRIYQLEHPGETDSRAVLLHDPYRSAAHMPALHQVLGSPTSMSLLLSQSHPPSRVPTPLDAWWNMDDPPPSVAERLIDSFVASGHVFGFFLDPGALISTTRPSPALLPAVYLAAVSIAQSPSVKMHEAVFRGRALAAARHALVGPGLLDPHRLLHALQAEVILAWYFYAAGKPVEGLYHTATAVSLGVSSGIFGPSYGHTRLGSDPNADTGTFEKVRIDACWAVVFLDRTWSVVMNTLPNWTSPVQTPWPGEVGVSVSLSVYSEVQTGDRIEDFISADHQDPARREIEPKELLAKTSVLWEAASRLVSQSDWTPGSRTDTNEARIFFRRFSLINGRIAELQRMTTVASDTHVEFLARNILNAAEIELHQPFLRSNPNSAQNSQSRARCLHAAQAILRLARDPRSLQSNQSPLLSPIWASASRVLLGALRQPRPFDREIRAEFDSGFAAMRAHAARGGSLLMQYHLEKIREELSVLDAS</sequence>
<keyword evidence="2" id="KW-0479">Metal-binding</keyword>
<evidence type="ECO:0000256" key="3">
    <source>
        <dbReference type="ARBA" id="ARBA00023015"/>
    </source>
</evidence>
<keyword evidence="5" id="KW-0539">Nucleus</keyword>
<feature type="transmembrane region" description="Helical" evidence="7">
    <location>
        <begin position="53"/>
        <end position="75"/>
    </location>
</feature>
<organism evidence="8 9">
    <name type="scientific">Mycena chlorophos</name>
    <name type="common">Agaric fungus</name>
    <name type="synonym">Agaricus chlorophos</name>
    <dbReference type="NCBI Taxonomy" id="658473"/>
    <lineage>
        <taxon>Eukaryota</taxon>
        <taxon>Fungi</taxon>
        <taxon>Dikarya</taxon>
        <taxon>Basidiomycota</taxon>
        <taxon>Agaricomycotina</taxon>
        <taxon>Agaricomycetes</taxon>
        <taxon>Agaricomycetidae</taxon>
        <taxon>Agaricales</taxon>
        <taxon>Marasmiineae</taxon>
        <taxon>Mycenaceae</taxon>
        <taxon>Mycena</taxon>
    </lineage>
</organism>
<evidence type="ECO:0000313" key="8">
    <source>
        <dbReference type="EMBL" id="GAT55781.1"/>
    </source>
</evidence>
<name>A0ABQ0M0T8_MYCCL</name>
<gene>
    <name evidence="8" type="ORF">MCHLO_12510</name>
</gene>
<evidence type="ECO:0000256" key="4">
    <source>
        <dbReference type="ARBA" id="ARBA00023163"/>
    </source>
</evidence>
<feature type="transmembrane region" description="Helical" evidence="7">
    <location>
        <begin position="383"/>
        <end position="404"/>
    </location>
</feature>
<evidence type="ECO:0000256" key="5">
    <source>
        <dbReference type="ARBA" id="ARBA00023242"/>
    </source>
</evidence>
<dbReference type="EMBL" id="DF849135">
    <property type="protein sequence ID" value="GAT55781.1"/>
    <property type="molecule type" value="Genomic_DNA"/>
</dbReference>
<keyword evidence="3" id="KW-0805">Transcription regulation</keyword>
<proteinExistence type="predicted"/>
<dbReference type="CDD" id="cd12148">
    <property type="entry name" value="fungal_TF_MHR"/>
    <property type="match status" value="1"/>
</dbReference>
<feature type="transmembrane region" description="Helical" evidence="7">
    <location>
        <begin position="562"/>
        <end position="583"/>
    </location>
</feature>